<proteinExistence type="predicted"/>
<dbReference type="Proteomes" id="UP000478208">
    <property type="component" value="Unassembled WGS sequence"/>
</dbReference>
<dbReference type="InterPro" id="IPR029058">
    <property type="entry name" value="AB_hydrolase_fold"/>
</dbReference>
<evidence type="ECO:0000256" key="1">
    <source>
        <dbReference type="SAM" id="SignalP"/>
    </source>
</evidence>
<feature type="signal peptide" evidence="1">
    <location>
        <begin position="1"/>
        <end position="19"/>
    </location>
</feature>
<organism evidence="2 3">
    <name type="scientific">Winogradskyella endarachnes</name>
    <dbReference type="NCBI Taxonomy" id="2681965"/>
    <lineage>
        <taxon>Bacteria</taxon>
        <taxon>Pseudomonadati</taxon>
        <taxon>Bacteroidota</taxon>
        <taxon>Flavobacteriia</taxon>
        <taxon>Flavobacteriales</taxon>
        <taxon>Flavobacteriaceae</taxon>
        <taxon>Winogradskyella</taxon>
    </lineage>
</organism>
<dbReference type="Gene3D" id="3.40.50.1820">
    <property type="entry name" value="alpha/beta hydrolase"/>
    <property type="match status" value="1"/>
</dbReference>
<evidence type="ECO:0000313" key="2">
    <source>
        <dbReference type="EMBL" id="MUU79885.1"/>
    </source>
</evidence>
<protein>
    <recommendedName>
        <fullName evidence="4">DUF676 domain-containing protein</fullName>
    </recommendedName>
</protein>
<accession>A0A6L6UC18</accession>
<name>A0A6L6UC18_9FLAO</name>
<reference evidence="2 3" key="1">
    <citation type="submission" date="2019-12" db="EMBL/GenBank/DDBJ databases">
        <authorList>
            <person name="Li J."/>
        </authorList>
    </citation>
    <scope>NUCLEOTIDE SEQUENCE [LARGE SCALE GENOMIC DNA]</scope>
    <source>
        <strain evidence="2 3">HL2-2</strain>
    </source>
</reference>
<gene>
    <name evidence="2" type="ORF">GN138_15660</name>
</gene>
<dbReference type="EMBL" id="WOWS01000010">
    <property type="protein sequence ID" value="MUU79885.1"/>
    <property type="molecule type" value="Genomic_DNA"/>
</dbReference>
<evidence type="ECO:0008006" key="4">
    <source>
        <dbReference type="Google" id="ProtNLM"/>
    </source>
</evidence>
<comment type="caution">
    <text evidence="2">The sequence shown here is derived from an EMBL/GenBank/DDBJ whole genome shotgun (WGS) entry which is preliminary data.</text>
</comment>
<keyword evidence="3" id="KW-1185">Reference proteome</keyword>
<dbReference type="RefSeq" id="WP_157364940.1">
    <property type="nucleotide sequence ID" value="NZ_WOWS01000010.1"/>
</dbReference>
<evidence type="ECO:0000313" key="3">
    <source>
        <dbReference type="Proteomes" id="UP000478208"/>
    </source>
</evidence>
<sequence>MKKITISVFFVFIAIMLHAQTEVNTNWKDQINPIFEGLNKNNVPNAILLDYAMEFTNVPAYNGTITDSTYIDANVLGNIYKTLFMGKVTTSTQYFTKLEDIASNWVTQRQNYNQTEQSTIVLAGLFYKYSQLDTNALSNNKITVSDNKYYDKYTNSVWQNPYLENKTIAFASPVNTYNKLNFGVILPQNLLLSNSSNSIQNIQVNFNDGSGYQSLNIDQKVFTNYKQNGTYDWLFKTTLTDGSILYSIAKIKVNAPENNSIITSKTTNYDTDVVINGPSSSFPSWLNGAVLRIDYASSHNGQLTKPFIVAEGFDTGSILTPEIEGGDITLYGENNFLQSLENSGPELLDLLDGSNQEYDIVYIDWQNGTNSIQHNSEVLKNVINWVNTNKVGSEPNVLLGQSMGGVIGRYTLANMETDGETHDVRLFVAHDSPMQGANTPLSLQYFSRHAYDQYTSAPVLYGLAEIVIPTILNLVEIMSLGHINIAFPSVSDILTLQDTPAAMQMNYHYVDSNSSPTMDIHNAWQQEFEGVGYPTQSRNIAISNGNECAVDHGFNPKAKFIDLHDTHNPGFWGDLIHLIVTPLAGQATTDLELTFLGLLPGSSEYFFDFDLYANPDVNESNRQVYWGKMRYEKKLLWLVSISHTITERSKNAPSGYLPFDTYSGGYYDFVDKISFDFEDYIPSGTVVNSRYGFIPVVSALDIKRNNTEVNPEDYLKNYSGGHTPDTALTSGFNNFIVDFKPNVPTNNEHISFQSRNGNWLANELEEATNLIDDCSDFCSNVELFGEDNLCDSGTYSVTDEATYIYWTVADPNNLVSFIINGNEITLNQSELNNNGSITLTATYGNPTCGYVTISKDIEVGIPDSISNALITGNSSICDSQSYTYTISGVNHPCVTSINWSVSPNLNIIAQNSTSVTINRNTTTTQYAGLISASITNSDIVIEKGIWVGVPSSDGLSIQKIGVYDLTVGTWTKLYAQYIPILYQANDPLNITYEWQIPNSAIRNYDDTAYKDVMPNTSGQLNIGVRAVCDCGNGEWQYQLFDVLGNGGGNELIRN</sequence>
<dbReference type="AlphaFoldDB" id="A0A6L6UC18"/>
<dbReference type="SUPFAM" id="SSF53474">
    <property type="entry name" value="alpha/beta-Hydrolases"/>
    <property type="match status" value="1"/>
</dbReference>
<keyword evidence="1" id="KW-0732">Signal</keyword>
<feature type="chain" id="PRO_5026985051" description="DUF676 domain-containing protein" evidence="1">
    <location>
        <begin position="20"/>
        <end position="1054"/>
    </location>
</feature>